<feature type="region of interest" description="Disordered" evidence="1">
    <location>
        <begin position="1"/>
        <end position="43"/>
    </location>
</feature>
<keyword evidence="4" id="KW-1185">Reference proteome</keyword>
<protein>
    <recommendedName>
        <fullName evidence="2">RapZ C-terminal domain-containing protein</fullName>
    </recommendedName>
</protein>
<name>A0A8H6X229_9AGAR</name>
<feature type="domain" description="RapZ C-terminal" evidence="2">
    <location>
        <begin position="47"/>
        <end position="178"/>
    </location>
</feature>
<dbReference type="InterPro" id="IPR053931">
    <property type="entry name" value="RapZ_C"/>
</dbReference>
<dbReference type="OrthoDB" id="10267139at2759"/>
<sequence length="196" mass="21833">MPSDSGATDSDLNSLHDSDEIPPNPNHEGNTDESAGGTMGSTTLYLTSHGHRFGPFTPALSPGVSELKVLQYDIRSLPNPPKNVRAQQTGLYKSLREWFFSRPEAVTKLEEVCADIDNALTEVFASDVSSVEIHIVVFCEMGKHRSVAFVEELSRRAFLVETEDGRKKCPVVVQHRDVTRGKHADRRRRQRADDSE</sequence>
<evidence type="ECO:0000313" key="3">
    <source>
        <dbReference type="EMBL" id="KAF7332834.1"/>
    </source>
</evidence>
<gene>
    <name evidence="3" type="ORF">MVEN_02388200</name>
</gene>
<evidence type="ECO:0000313" key="4">
    <source>
        <dbReference type="Proteomes" id="UP000620124"/>
    </source>
</evidence>
<comment type="caution">
    <text evidence="3">The sequence shown here is derived from an EMBL/GenBank/DDBJ whole genome shotgun (WGS) entry which is preliminary data.</text>
</comment>
<accession>A0A8H6X229</accession>
<dbReference type="EMBL" id="JACAZI010000031">
    <property type="protein sequence ID" value="KAF7332834.1"/>
    <property type="molecule type" value="Genomic_DNA"/>
</dbReference>
<organism evidence="3 4">
    <name type="scientific">Mycena venus</name>
    <dbReference type="NCBI Taxonomy" id="2733690"/>
    <lineage>
        <taxon>Eukaryota</taxon>
        <taxon>Fungi</taxon>
        <taxon>Dikarya</taxon>
        <taxon>Basidiomycota</taxon>
        <taxon>Agaricomycotina</taxon>
        <taxon>Agaricomycetes</taxon>
        <taxon>Agaricomycetidae</taxon>
        <taxon>Agaricales</taxon>
        <taxon>Marasmiineae</taxon>
        <taxon>Mycenaceae</taxon>
        <taxon>Mycena</taxon>
    </lineage>
</organism>
<proteinExistence type="predicted"/>
<reference evidence="3" key="1">
    <citation type="submission" date="2020-05" db="EMBL/GenBank/DDBJ databases">
        <title>Mycena genomes resolve the evolution of fungal bioluminescence.</title>
        <authorList>
            <person name="Tsai I.J."/>
        </authorList>
    </citation>
    <scope>NUCLEOTIDE SEQUENCE</scope>
    <source>
        <strain evidence="3">CCC161011</strain>
    </source>
</reference>
<dbReference type="AlphaFoldDB" id="A0A8H6X229"/>
<feature type="compositionally biased region" description="Polar residues" evidence="1">
    <location>
        <begin position="1"/>
        <end position="13"/>
    </location>
</feature>
<dbReference type="Proteomes" id="UP000620124">
    <property type="component" value="Unassembled WGS sequence"/>
</dbReference>
<evidence type="ECO:0000259" key="2">
    <source>
        <dbReference type="Pfam" id="PF22740"/>
    </source>
</evidence>
<evidence type="ECO:0000256" key="1">
    <source>
        <dbReference type="SAM" id="MobiDB-lite"/>
    </source>
</evidence>
<dbReference type="Pfam" id="PF22740">
    <property type="entry name" value="PapZ_C"/>
    <property type="match status" value="1"/>
</dbReference>